<dbReference type="STRING" id="3818.A0A444YYX6"/>
<dbReference type="Pfam" id="PF23282">
    <property type="entry name" value="WHD_ROQ1"/>
    <property type="match status" value="1"/>
</dbReference>
<dbReference type="AlphaFoldDB" id="A0A444YYX6"/>
<dbReference type="Pfam" id="PF20160">
    <property type="entry name" value="C-JID"/>
    <property type="match status" value="1"/>
</dbReference>
<dbReference type="OrthoDB" id="1901675at2759"/>
<dbReference type="SUPFAM" id="SSF52540">
    <property type="entry name" value="P-loop containing nucleoside triphosphate hydrolases"/>
    <property type="match status" value="1"/>
</dbReference>
<keyword evidence="10" id="KW-1185">Reference proteome</keyword>
<comment type="catalytic activity">
    <reaction evidence="7">
        <text>NAD(+) + H2O = ADP-D-ribose + nicotinamide + H(+)</text>
        <dbReference type="Rhea" id="RHEA:16301"/>
        <dbReference type="ChEBI" id="CHEBI:15377"/>
        <dbReference type="ChEBI" id="CHEBI:15378"/>
        <dbReference type="ChEBI" id="CHEBI:17154"/>
        <dbReference type="ChEBI" id="CHEBI:57540"/>
        <dbReference type="ChEBI" id="CHEBI:57967"/>
        <dbReference type="EC" id="3.2.2.6"/>
    </reaction>
    <physiologicalReaction direction="left-to-right" evidence="7">
        <dbReference type="Rhea" id="RHEA:16302"/>
    </physiologicalReaction>
</comment>
<keyword evidence="5" id="KW-0611">Plant defense</keyword>
<dbReference type="EMBL" id="SDMP01000015">
    <property type="protein sequence ID" value="RYR07024.1"/>
    <property type="molecule type" value="Genomic_DNA"/>
</dbReference>
<dbReference type="PANTHER" id="PTHR11017:SF573">
    <property type="entry name" value="ADP-RIBOSYL CYCLASE_CYCLIC ADP-RIBOSE HYDROLASE"/>
    <property type="match status" value="1"/>
</dbReference>
<evidence type="ECO:0000313" key="9">
    <source>
        <dbReference type="EMBL" id="RYR07024.1"/>
    </source>
</evidence>
<name>A0A444YYX6_ARAHY</name>
<dbReference type="GO" id="GO:0043531">
    <property type="term" value="F:ADP binding"/>
    <property type="evidence" value="ECO:0007669"/>
    <property type="project" value="InterPro"/>
</dbReference>
<dbReference type="InterPro" id="IPR000157">
    <property type="entry name" value="TIR_dom"/>
</dbReference>
<feature type="domain" description="TIR" evidence="8">
    <location>
        <begin position="28"/>
        <end position="194"/>
    </location>
</feature>
<organism evidence="9 10">
    <name type="scientific">Arachis hypogaea</name>
    <name type="common">Peanut</name>
    <dbReference type="NCBI Taxonomy" id="3818"/>
    <lineage>
        <taxon>Eukaryota</taxon>
        <taxon>Viridiplantae</taxon>
        <taxon>Streptophyta</taxon>
        <taxon>Embryophyta</taxon>
        <taxon>Tracheophyta</taxon>
        <taxon>Spermatophyta</taxon>
        <taxon>Magnoliopsida</taxon>
        <taxon>eudicotyledons</taxon>
        <taxon>Gunneridae</taxon>
        <taxon>Pentapetalae</taxon>
        <taxon>rosids</taxon>
        <taxon>fabids</taxon>
        <taxon>Fabales</taxon>
        <taxon>Fabaceae</taxon>
        <taxon>Papilionoideae</taxon>
        <taxon>50 kb inversion clade</taxon>
        <taxon>dalbergioids sensu lato</taxon>
        <taxon>Dalbergieae</taxon>
        <taxon>Pterocarpus clade</taxon>
        <taxon>Arachis</taxon>
    </lineage>
</organism>
<dbReference type="InterPro" id="IPR045344">
    <property type="entry name" value="C-JID"/>
</dbReference>
<dbReference type="Gene3D" id="3.40.50.300">
    <property type="entry name" value="P-loop containing nucleotide triphosphate hydrolases"/>
    <property type="match status" value="1"/>
</dbReference>
<evidence type="ECO:0000256" key="2">
    <source>
        <dbReference type="ARBA" id="ARBA00022614"/>
    </source>
</evidence>
<dbReference type="SMR" id="A0A444YYX6"/>
<keyword evidence="4" id="KW-0378">Hydrolase</keyword>
<evidence type="ECO:0000256" key="7">
    <source>
        <dbReference type="ARBA" id="ARBA00047304"/>
    </source>
</evidence>
<dbReference type="PROSITE" id="PS50104">
    <property type="entry name" value="TIR"/>
    <property type="match status" value="1"/>
</dbReference>
<proteinExistence type="predicted"/>
<dbReference type="Pfam" id="PF23286">
    <property type="entry name" value="LRR_13"/>
    <property type="match status" value="1"/>
</dbReference>
<dbReference type="Proteomes" id="UP000289738">
    <property type="component" value="Chromosome B05"/>
</dbReference>
<dbReference type="InterPro" id="IPR035897">
    <property type="entry name" value="Toll_tir_struct_dom_sf"/>
</dbReference>
<dbReference type="SMART" id="SM00255">
    <property type="entry name" value="TIR"/>
    <property type="match status" value="1"/>
</dbReference>
<evidence type="ECO:0000259" key="8">
    <source>
        <dbReference type="PROSITE" id="PS50104"/>
    </source>
</evidence>
<dbReference type="InterPro" id="IPR042197">
    <property type="entry name" value="Apaf_helical"/>
</dbReference>
<evidence type="ECO:0000256" key="3">
    <source>
        <dbReference type="ARBA" id="ARBA00022737"/>
    </source>
</evidence>
<dbReference type="Gene3D" id="3.40.50.10140">
    <property type="entry name" value="Toll/interleukin-1 receptor homology (TIR) domain"/>
    <property type="match status" value="1"/>
</dbReference>
<keyword evidence="2" id="KW-0433">Leucine-rich repeat</keyword>
<dbReference type="InterPro" id="IPR058192">
    <property type="entry name" value="WHD_ROQ1-like"/>
</dbReference>
<dbReference type="GO" id="GO:0007165">
    <property type="term" value="P:signal transduction"/>
    <property type="evidence" value="ECO:0007669"/>
    <property type="project" value="InterPro"/>
</dbReference>
<dbReference type="InterPro" id="IPR058546">
    <property type="entry name" value="RPS4B/Roq1-like_LRR"/>
</dbReference>
<keyword evidence="3" id="KW-0677">Repeat</keyword>
<protein>
    <recommendedName>
        <fullName evidence="1">ADP-ribosyl cyclase/cyclic ADP-ribose hydrolase</fullName>
        <ecNumber evidence="1">3.2.2.6</ecNumber>
    </recommendedName>
</protein>
<evidence type="ECO:0000256" key="1">
    <source>
        <dbReference type="ARBA" id="ARBA00011982"/>
    </source>
</evidence>
<dbReference type="SUPFAM" id="SSF52058">
    <property type="entry name" value="L domain-like"/>
    <property type="match status" value="1"/>
</dbReference>
<dbReference type="InterPro" id="IPR032675">
    <property type="entry name" value="LRR_dom_sf"/>
</dbReference>
<dbReference type="Gene3D" id="1.10.8.430">
    <property type="entry name" value="Helical domain of apoptotic protease-activating factors"/>
    <property type="match status" value="1"/>
</dbReference>
<dbReference type="InterPro" id="IPR027417">
    <property type="entry name" value="P-loop_NTPase"/>
</dbReference>
<dbReference type="GO" id="GO:0061809">
    <property type="term" value="F:NAD+ nucleosidase activity, cyclic ADP-ribose generating"/>
    <property type="evidence" value="ECO:0007669"/>
    <property type="project" value="UniProtKB-EC"/>
</dbReference>
<reference evidence="9 10" key="1">
    <citation type="submission" date="2019-01" db="EMBL/GenBank/DDBJ databases">
        <title>Sequencing of cultivated peanut Arachis hypogaea provides insights into genome evolution and oil improvement.</title>
        <authorList>
            <person name="Chen X."/>
        </authorList>
    </citation>
    <scope>NUCLEOTIDE SEQUENCE [LARGE SCALE GENOMIC DNA]</scope>
    <source>
        <strain evidence="10">cv. Fuhuasheng</strain>
        <tissue evidence="9">Leaves</tissue>
    </source>
</reference>
<comment type="caution">
    <text evidence="9">The sequence shown here is derived from an EMBL/GenBank/DDBJ whole genome shotgun (WGS) entry which is preliminary data.</text>
</comment>
<dbReference type="PRINTS" id="PR00364">
    <property type="entry name" value="DISEASERSIST"/>
</dbReference>
<dbReference type="InterPro" id="IPR044974">
    <property type="entry name" value="Disease_R_plants"/>
</dbReference>
<sequence length="1020" mass="116208">MDLCCAEIQFKLVSKTEEMDLSSKSYKWKYDVFLSFRGDDTRRSFTSHLYHALCQKGVNTFIDYKDLIKGEQITPSLLRAIEASRISVVVLSENYASSTSCLDELLKIIECKDTKGQLVLPVFYGVNPSQVREQKGSFAEDLAKHEDKFRDDVNKVKRWRAALCEASTLSGWHMGDGQESKFVQRIVEEILSKLNRTPFNVAKHPVGLDSPIEDIKTLLDTGSDDVQAIGIYGIGGIGKTTLAKAVYNHIANQFEGSAFIANVREISSQRSGLVQLQEALLSEILNHRYCKVGNKDRGINMIKNRLCSKKVLIVVDDADSLDQLESLIGEYSWFGSGSRIIITTRDEHLLVAHNVETIYKVNELNNGHALELFSWFAFKNPCPPTNYEKLSSHILNYAKGLPLALTVLGSHLCGRGKAEWISALAKLKKVPNKQIFEILKISFHGLEENEKAIFLDIACFFKGEDRQYVKMILDGCDLHSDNGFGVLLEKSLITIEVNKIWMHDLLQEMAKEIVRRESPSDPGKRSRLWFNEDVLHVLKHNKGSNNIEGIRLDIPESETEYIEAKALSRMNRLRILIINNMHVTDDIQYLPDNLRLINWPRYPSSTLPPNFYPRRLVCLNMSHSRLKHLWKGVKIFRDLKLVSFSSCEHLKEIPDFSMVPNLESLSLDNCRSLIKVHESVGTLDKLVTLNLLFCSNLKTFPSRFMLKSLRTLLLTGCSKLKKFPEIVGNMEHLEEILLQGTAIKELPQSIEYLSGLKSLFLESCQSLEHLPSSLQKLQNLTILDLSGCSKLQKIPKLPLNTRYIDLSNCRSLTSFPTLSSISNFIAEDFPRFYQIRFVNCHKLVNKQVLEHITNLFCSKDMMLPEYISCEVVLPGSKIPDWFQYQSTNNSIYLEVSSGLYGKPMEVFFGAVFELDKGVTTTGLFASKFDVIVNDIKINMSTSYFEALDSSHVWLSRLKLDHFMWHLKSMRQWNHFQISFSIFETSSKEKIGATLKSCGFHVWYNQEGYGIDHTTVRKSTG</sequence>
<evidence type="ECO:0000256" key="6">
    <source>
        <dbReference type="ARBA" id="ARBA00023027"/>
    </source>
</evidence>
<accession>A0A444YYX6</accession>
<dbReference type="SUPFAM" id="SSF52200">
    <property type="entry name" value="Toll/Interleukin receptor TIR domain"/>
    <property type="match status" value="1"/>
</dbReference>
<gene>
    <name evidence="9" type="ORF">Ahy_B05g074346</name>
</gene>
<dbReference type="Pfam" id="PF01582">
    <property type="entry name" value="TIR"/>
    <property type="match status" value="1"/>
</dbReference>
<dbReference type="PANTHER" id="PTHR11017">
    <property type="entry name" value="LEUCINE-RICH REPEAT-CONTAINING PROTEIN"/>
    <property type="match status" value="1"/>
</dbReference>
<dbReference type="EC" id="3.2.2.6" evidence="1"/>
<keyword evidence="6" id="KW-0520">NAD</keyword>
<dbReference type="Pfam" id="PF00931">
    <property type="entry name" value="NB-ARC"/>
    <property type="match status" value="1"/>
</dbReference>
<dbReference type="GO" id="GO:0006952">
    <property type="term" value="P:defense response"/>
    <property type="evidence" value="ECO:0007669"/>
    <property type="project" value="InterPro"/>
</dbReference>
<evidence type="ECO:0000256" key="5">
    <source>
        <dbReference type="ARBA" id="ARBA00022821"/>
    </source>
</evidence>
<dbReference type="InterPro" id="IPR003593">
    <property type="entry name" value="AAA+_ATPase"/>
</dbReference>
<dbReference type="Gramene" id="arahy.Tifrunner.gnm2.ann2.Ah15g501300.1">
    <property type="protein sequence ID" value="arahy.Tifrunner.gnm2.ann2.Ah15g501300.1-CDS"/>
    <property type="gene ID" value="arahy.Tifrunner.gnm2.ann2.Ah15g501300"/>
</dbReference>
<dbReference type="FunFam" id="3.40.50.10140:FF:000007">
    <property type="entry name" value="Disease resistance protein (TIR-NBS-LRR class)"/>
    <property type="match status" value="1"/>
</dbReference>
<dbReference type="SMART" id="SM00382">
    <property type="entry name" value="AAA"/>
    <property type="match status" value="1"/>
</dbReference>
<dbReference type="InterPro" id="IPR002182">
    <property type="entry name" value="NB-ARC"/>
</dbReference>
<evidence type="ECO:0000256" key="4">
    <source>
        <dbReference type="ARBA" id="ARBA00022801"/>
    </source>
</evidence>
<dbReference type="Gene3D" id="3.80.10.10">
    <property type="entry name" value="Ribonuclease Inhibitor"/>
    <property type="match status" value="2"/>
</dbReference>
<evidence type="ECO:0000313" key="10">
    <source>
        <dbReference type="Proteomes" id="UP000289738"/>
    </source>
</evidence>